<dbReference type="InterPro" id="IPR014153">
    <property type="entry name" value="Ds_break_AddB"/>
</dbReference>
<feature type="compositionally biased region" description="Pro residues" evidence="1">
    <location>
        <begin position="679"/>
        <end position="693"/>
    </location>
</feature>
<evidence type="ECO:0000313" key="3">
    <source>
        <dbReference type="EMBL" id="MCL6730367.1"/>
    </source>
</evidence>
<dbReference type="NCBIfam" id="TIGR02786">
    <property type="entry name" value="addB_alphas"/>
    <property type="match status" value="1"/>
</dbReference>
<evidence type="ECO:0000256" key="1">
    <source>
        <dbReference type="SAM" id="MobiDB-lite"/>
    </source>
</evidence>
<protein>
    <submittedName>
        <fullName evidence="3">Double-strand break repair protein AddB</fullName>
    </submittedName>
</protein>
<dbReference type="InterPro" id="IPR011604">
    <property type="entry name" value="PDDEXK-like_dom_sf"/>
</dbReference>
<feature type="domain" description="PD-(D/E)XK endonuclease-like" evidence="2">
    <location>
        <begin position="698"/>
        <end position="901"/>
    </location>
</feature>
<proteinExistence type="predicted"/>
<comment type="caution">
    <text evidence="3">The sequence shown here is derived from an EMBL/GenBank/DDBJ whole genome shotgun (WGS) entry which is preliminary data.</text>
</comment>
<feature type="region of interest" description="Disordered" evidence="1">
    <location>
        <begin position="675"/>
        <end position="695"/>
    </location>
</feature>
<dbReference type="InterPro" id="IPR027417">
    <property type="entry name" value="P-loop_NTPase"/>
</dbReference>
<dbReference type="SUPFAM" id="SSF52980">
    <property type="entry name" value="Restriction endonuclease-like"/>
    <property type="match status" value="1"/>
</dbReference>
<dbReference type="Proteomes" id="UP001165342">
    <property type="component" value="Unassembled WGS sequence"/>
</dbReference>
<sequence>MPDRAAERPAVYSIPGHRSFADSLAAGLLQRFGAEPLGLARGRILLPNNRAVRAVTDAFVRVSGTGLLLPRLIPIGDPQLDERIGGALEVIDDEPIPAAIDPLERLLTLIGLVRLGDESTAEAARLSGEVGRTLDALQIEDIDPPQLRTAVAETDDLANHWEKSLSRLQKVIEKWPVVLAQRGRIDLTERRNRLLRRLADRWRDSPPEGFTVAAGITTAAPAVAALMARVAYMPGGMVVLPALSLADVMPDEEWDVLGSEQTHPQFHLKLMLDRMGVARGEVEPWRNAGRSASSAKRGRAVANAMTAPDFSHKWEHLPAPERRLTGIRLAELPDPASEAQAIALALREALETPGRTAALVTPDRHLARRVSALLARWDIAADDSAGTPLSETPAGTLLLGIASAAAEELAPVPLMSLAKHPLVGGEGEERVRWLDVVRALDRALRGPRPAPGLAGLDAHFGEKKVTGRWEPVRRKIQLLQDLITGPVSLADFATHLVEAVESLASDRAWRGPAGRAAAELLGGLQASETARTLTIEPTDALPLLRQLLSAQSIRPPYGGHPRISIWGLLEARLQHADLIVLGGLNEGVWPALPSPDPWLPPKVRSALGMPGLEFRIGLSAHDFASALGAPQVLITRARRDGRSPTVASRFLLRLQAMTGGLAHDVRLERMTAVLDDPGMPRPVSRPAPQPPVEQRPDRISITSVDRLNADPFAFYAQAILKLRALDPVDDDHTARWKGTAVHQVFEDWLQEDDCDPAKLRGRAEQLLAGEAIHPMLRALWAPRLLEAIDWMAELERANRKAGRRPLAAEISGEASLAGITVHGRADRIDRLADGGIAIIDYKTGAPPRQKAVDAGFALQLGLLGLIARAGGFEGVSGEPEAFEYWSLTRHKGRFGKLMRADEKTGADEFLARSYFAFARAAQRWLTGTEPFTAKLNPAYAPYGDYDQLMRLEEWYGRG</sequence>
<dbReference type="Pfam" id="PF12705">
    <property type="entry name" value="PDDEXK_1"/>
    <property type="match status" value="1"/>
</dbReference>
<evidence type="ECO:0000313" key="4">
    <source>
        <dbReference type="Proteomes" id="UP001165342"/>
    </source>
</evidence>
<organism evidence="3 4">
    <name type="scientific">Sphingomonas hankyongi</name>
    <dbReference type="NCBI Taxonomy" id="2908209"/>
    <lineage>
        <taxon>Bacteria</taxon>
        <taxon>Pseudomonadati</taxon>
        <taxon>Pseudomonadota</taxon>
        <taxon>Alphaproteobacteria</taxon>
        <taxon>Sphingomonadales</taxon>
        <taxon>Sphingomonadaceae</taxon>
        <taxon>Sphingomonas</taxon>
    </lineage>
</organism>
<gene>
    <name evidence="3" type="primary">addB</name>
    <name evidence="3" type="ORF">LZ538_09920</name>
</gene>
<dbReference type="InterPro" id="IPR011335">
    <property type="entry name" value="Restrct_endonuc-II-like"/>
</dbReference>
<accession>A0ABT0S3D4</accession>
<dbReference type="InterPro" id="IPR038726">
    <property type="entry name" value="PDDEXK_AddAB-type"/>
</dbReference>
<dbReference type="EMBL" id="JAMGBE010000003">
    <property type="protein sequence ID" value="MCL6730367.1"/>
    <property type="molecule type" value="Genomic_DNA"/>
</dbReference>
<dbReference type="Gene3D" id="3.90.320.10">
    <property type="match status" value="1"/>
</dbReference>
<dbReference type="RefSeq" id="WP_249831856.1">
    <property type="nucleotide sequence ID" value="NZ_JAMGBE010000003.1"/>
</dbReference>
<name>A0ABT0S3D4_9SPHN</name>
<evidence type="ECO:0000259" key="2">
    <source>
        <dbReference type="Pfam" id="PF12705"/>
    </source>
</evidence>
<dbReference type="SUPFAM" id="SSF52540">
    <property type="entry name" value="P-loop containing nucleoside triphosphate hydrolases"/>
    <property type="match status" value="1"/>
</dbReference>
<keyword evidence="4" id="KW-1185">Reference proteome</keyword>
<reference evidence="3" key="1">
    <citation type="submission" date="2022-05" db="EMBL/GenBank/DDBJ databases">
        <authorList>
            <person name="Jo J.-H."/>
            <person name="Im W.-T."/>
        </authorList>
    </citation>
    <scope>NUCLEOTIDE SEQUENCE</scope>
    <source>
        <strain evidence="3">SE220</strain>
    </source>
</reference>